<evidence type="ECO:0000313" key="2">
    <source>
        <dbReference type="EMBL" id="GFD60777.1"/>
    </source>
</evidence>
<name>A0A699XM64_TANCI</name>
<gene>
    <name evidence="2" type="ORF">Tci_932746</name>
</gene>
<sequence length="80" mass="8459">LSQGISPVGNPPYTEVAPEPGLEKETVAMGSLVNKRRRKRGPDETEANAPPKVLRKDHVASHLSQSTLKGKSLAAMGIGT</sequence>
<feature type="non-terminal residue" evidence="2">
    <location>
        <position position="80"/>
    </location>
</feature>
<comment type="caution">
    <text evidence="2">The sequence shown here is derived from an EMBL/GenBank/DDBJ whole genome shotgun (WGS) entry which is preliminary data.</text>
</comment>
<dbReference type="EMBL" id="BKCJ011882431">
    <property type="protein sequence ID" value="GFD60777.1"/>
    <property type="molecule type" value="Genomic_DNA"/>
</dbReference>
<proteinExistence type="predicted"/>
<reference evidence="2" key="1">
    <citation type="journal article" date="2019" name="Sci. Rep.">
        <title>Draft genome of Tanacetum cinerariifolium, the natural source of mosquito coil.</title>
        <authorList>
            <person name="Yamashiro T."/>
            <person name="Shiraishi A."/>
            <person name="Satake H."/>
            <person name="Nakayama K."/>
        </authorList>
    </citation>
    <scope>NUCLEOTIDE SEQUENCE</scope>
</reference>
<accession>A0A699XM64</accession>
<feature type="region of interest" description="Disordered" evidence="1">
    <location>
        <begin position="1"/>
        <end position="80"/>
    </location>
</feature>
<organism evidence="2">
    <name type="scientific">Tanacetum cinerariifolium</name>
    <name type="common">Dalmatian daisy</name>
    <name type="synonym">Chrysanthemum cinerariifolium</name>
    <dbReference type="NCBI Taxonomy" id="118510"/>
    <lineage>
        <taxon>Eukaryota</taxon>
        <taxon>Viridiplantae</taxon>
        <taxon>Streptophyta</taxon>
        <taxon>Embryophyta</taxon>
        <taxon>Tracheophyta</taxon>
        <taxon>Spermatophyta</taxon>
        <taxon>Magnoliopsida</taxon>
        <taxon>eudicotyledons</taxon>
        <taxon>Gunneridae</taxon>
        <taxon>Pentapetalae</taxon>
        <taxon>asterids</taxon>
        <taxon>campanulids</taxon>
        <taxon>Asterales</taxon>
        <taxon>Asteraceae</taxon>
        <taxon>Asteroideae</taxon>
        <taxon>Anthemideae</taxon>
        <taxon>Anthemidinae</taxon>
        <taxon>Tanacetum</taxon>
    </lineage>
</organism>
<dbReference type="AlphaFoldDB" id="A0A699XM64"/>
<feature type="non-terminal residue" evidence="2">
    <location>
        <position position="1"/>
    </location>
</feature>
<protein>
    <submittedName>
        <fullName evidence="2">Uncharacterized protein</fullName>
    </submittedName>
</protein>
<evidence type="ECO:0000256" key="1">
    <source>
        <dbReference type="SAM" id="MobiDB-lite"/>
    </source>
</evidence>